<sequence length="2062" mass="240663">MTDEEKVIEMNDMETPHELEKSKSPFTSLSLELGDIISIIAPTNPEIHEMSWLITYIDNTKLLLVNISTLNTHQLNIGKDGMITDESITEIHLLSRSDEKGFARINHLLPNTWVDIHFGGEIPLILTGQITNLEEDMIELTTYPDLDVLYIDFAYKGIPEDIPIEKIVIRQKPISVKQNLNELTTAEEGELETSKTEIASTTITESGDYILNIPEDAIPDDVFKEKIQEMYADAEEIVFGDFLEDITNIVEIPAHEQRYSIEAQVNDLMDELLSTIPDSKRSVVVLGNIHLLIDRFKQLREHFSKFDENQSVYDFKKVGHTHKPLVERLHNLDTNLKWILPVVSNRKRLYNLATDIDLNDITNENVGVDFRSIETKQKEYYDKDAKSRSVNYSILNNEINNCFTPFREPMDTKHILVSKQISANLESIIDNLGDFYSNIAISTKGGADARKSRYVIQRYNLGMTKMAEKMMKNGKKMYYRSNMTPNDTMTVKSLIMLPSPVMRFSTIDLPMTSILEKSNLHHHYFMLHKILNKKTDIISNIISDFNNELDYENIEKETKREFLSKIEEFVLSDELMEDEDKFMNFLNIIIPKTRLLIRVIQKYIHNKFSLVNVVQFLEPFLVYTNDISYKQYLEIRYFIKEKIKEIKKMIVDKGNKLSLLRNTKYNVEHKLNTVLHLLDEKKTFSDAMFDTYKFLSKDKSDTKMTSSELLAKYIQIDNGNYYTNLLKSLLIPLMTPNNLTDLLAKPKIDEMTDVDKIKPKECIRRYLAKRYGSVKELQKDDSQDEVYFDKEFDDTVYDILNKYKDEQKKMTPEMFMEYLIENLIQKHDCPKSMAKEMAETLIAKKKMVRDGDYAMLEIMPSLPSDVNEMNLSEKEKEDIETEKDLRKKIKYYRRLKNHWVHDDKIAEESFIDNNTLFCNISENCYKNTKNNICETLDDTAARMKKISHEKLLSEFDKRYAITIEDLEKEFENEIATNRKKLLKKQILNELQVNKASHLAYEIGKLTKPTELVVSPYRQIKEMILSQDDFTKQQHDILLFVDNFCREPMIEQLKESEHWFYCIDTNTPLLPVFKHSLAVCFVNGGDYAAKLDEICSQIGLEQGDSIVDKFTGEVIRKLDFSSEEGYDEAGFKITTHDIMEKDIGDLLTEAVTMSKQPEKVFENEITMMIYNVFKAICTNIDLPQLGIDSMEGFVLRTVTEIMNKAIKTEESYNEFVIKEKKRADVKMDPYGIYYNEMVIVIIASVILVAIQTAVPSFQINRTFPGCLRSFSGFPLSGVEDMTGLQYIACVTDKTKSQSKPWNAIEKLNAKKLEKRMQVIIEKYVLNRIDIQDLYAKKREYIILNPDSVTVEEHSITKWHHYMPPVVEYRITNSLKNISSDFQSELLRLLTDGKSNQHDYYNIVKSKAAQFGYAIIERINKVVKTKDLVLKTSTMVPFMENACCNENNTTNPMIYFIKEDENIKVDIVAAKKLRILITDIKALSKASIIYHREFTGITYPEVPIGHLEENIYAAFIHYCNFDRNLPIPENYKIICSEKPAGYNTLWTIQEKVEFLKKHGKRYTVDNLYQLMNLVQDKNRVTIKRNIEFHTINVLTDILESLDREDSLLINEKMREHLHKVIEKYNPKAYVKEDTDALRDFKDYLYTTNDNLYQSIIKFFEKNGRFLERTEFNELKEFIGTVYSWQNSQKSAYDYYDSNELYSFCQYIKNAIFSMCSVYPSIILNDGVRNTIPKHWKLSPFDEDKLKSNIIEKYYEEIMTFKGEPILVRLLQEVSKSLENINLFTQNIPIISPIQKEGAVFHSIFDNFTTVSLFIYCFYTVLYEYMSSSEDPDLLTANVNISKQRRRDMINNNMNESNSISGQEANIPDEMSEANTELQEITIQTVQDFELRERVCKLLVAFLHVEKKNKSVINFSYAQIMKYVTKVKTSEKKSITDMFEKLDPENRRIEDMMKLFKIGRWNVGMQKGLIHYDEETNARETNQLMNFLNEDSGNKDVMFDMMRDVYDINNIGTAEGEQMNVNDLETMEENENTQFYENEGYGIEGLDEDYTDGDYYGEDVRDDYM</sequence>
<accession>A0A6C0HBB2</accession>
<proteinExistence type="predicted"/>
<evidence type="ECO:0000313" key="1">
    <source>
        <dbReference type="EMBL" id="QHT77878.1"/>
    </source>
</evidence>
<organism evidence="1">
    <name type="scientific">viral metagenome</name>
    <dbReference type="NCBI Taxonomy" id="1070528"/>
    <lineage>
        <taxon>unclassified sequences</taxon>
        <taxon>metagenomes</taxon>
        <taxon>organismal metagenomes</taxon>
    </lineage>
</organism>
<reference evidence="1" key="1">
    <citation type="journal article" date="2020" name="Nature">
        <title>Giant virus diversity and host interactions through global metagenomics.</title>
        <authorList>
            <person name="Schulz F."/>
            <person name="Roux S."/>
            <person name="Paez-Espino D."/>
            <person name="Jungbluth S."/>
            <person name="Walsh D.A."/>
            <person name="Denef V.J."/>
            <person name="McMahon K.D."/>
            <person name="Konstantinidis K.T."/>
            <person name="Eloe-Fadrosh E.A."/>
            <person name="Kyrpides N.C."/>
            <person name="Woyke T."/>
        </authorList>
    </citation>
    <scope>NUCLEOTIDE SEQUENCE</scope>
    <source>
        <strain evidence="1">GVMAG-M-3300023179-90</strain>
    </source>
</reference>
<protein>
    <submittedName>
        <fullName evidence="1">Uncharacterized protein</fullName>
    </submittedName>
</protein>
<name>A0A6C0HBB2_9ZZZZ</name>
<dbReference type="EMBL" id="MN739922">
    <property type="protein sequence ID" value="QHT77878.1"/>
    <property type="molecule type" value="Genomic_DNA"/>
</dbReference>